<evidence type="ECO:0000256" key="7">
    <source>
        <dbReference type="ARBA" id="ARBA00023136"/>
    </source>
</evidence>
<feature type="transmembrane region" description="Helical" evidence="8">
    <location>
        <begin position="275"/>
        <end position="293"/>
    </location>
</feature>
<proteinExistence type="inferred from homology"/>
<organism evidence="12">
    <name type="scientific">Diabrotica virgifera virgifera</name>
    <name type="common">western corn rootworm</name>
    <dbReference type="NCBI Taxonomy" id="50390"/>
    <lineage>
        <taxon>Eukaryota</taxon>
        <taxon>Metazoa</taxon>
        <taxon>Ecdysozoa</taxon>
        <taxon>Arthropoda</taxon>
        <taxon>Hexapoda</taxon>
        <taxon>Insecta</taxon>
        <taxon>Pterygota</taxon>
        <taxon>Neoptera</taxon>
        <taxon>Endopterygota</taxon>
        <taxon>Coleoptera</taxon>
        <taxon>Polyphaga</taxon>
        <taxon>Cucujiformia</taxon>
        <taxon>Chrysomeloidea</taxon>
        <taxon>Chrysomelidae</taxon>
        <taxon>Galerucinae</taxon>
        <taxon>Diabroticina</taxon>
        <taxon>Diabroticites</taxon>
        <taxon>Diabrotica</taxon>
    </lineage>
</organism>
<dbReference type="PROSITE" id="PS50192">
    <property type="entry name" value="T_SNARE"/>
    <property type="match status" value="1"/>
</dbReference>
<dbReference type="Proteomes" id="UP001652700">
    <property type="component" value="Unplaced"/>
</dbReference>
<evidence type="ECO:0000256" key="4">
    <source>
        <dbReference type="ARBA" id="ARBA00022692"/>
    </source>
</evidence>
<evidence type="ECO:0000256" key="2">
    <source>
        <dbReference type="ARBA" id="ARBA00009063"/>
    </source>
</evidence>
<dbReference type="GO" id="GO:0006886">
    <property type="term" value="P:intracellular protein transport"/>
    <property type="evidence" value="ECO:0007669"/>
    <property type="project" value="TreeGrafter"/>
</dbReference>
<dbReference type="GO" id="GO:0005886">
    <property type="term" value="C:plasma membrane"/>
    <property type="evidence" value="ECO:0007669"/>
    <property type="project" value="TreeGrafter"/>
</dbReference>
<evidence type="ECO:0000259" key="9">
    <source>
        <dbReference type="PROSITE" id="PS50192"/>
    </source>
</evidence>
<sequence length="294" mass="33846">MTKDRLGELLNAQRTSSRNNEVKVDIITNGDVDSANENVNLRKVFERAEVLGQWIESIEQNVVAIKQYIGRLDTLSVNHRDLTDKIEALFQNNTSICHKINGKLKEIEAEIKSANTDSAEGRIKLIQLNTLKTRYTKIFKINNTELENFRNIQKENLEAQLRAKGVRVTDEELESLLDNKSDIQIFTENIIAETQEAKRILADIEERHQQLLKIESMLLEVRDLFLQMAILVEAQQDLVDRVEYQAHLAKEYVGKTPKILQNAAQHKIRYLKCKIIFGIVIVVLLAIIIIMLFK</sequence>
<dbReference type="PANTHER" id="PTHR19957">
    <property type="entry name" value="SYNTAXIN"/>
    <property type="match status" value="1"/>
</dbReference>
<dbReference type="RefSeq" id="XP_028153714.1">
    <property type="nucleotide sequence ID" value="XM_028297913.1"/>
</dbReference>
<keyword evidence="4 8" id="KW-0812">Transmembrane</keyword>
<dbReference type="InterPro" id="IPR010989">
    <property type="entry name" value="SNARE"/>
</dbReference>
<dbReference type="InterPro" id="IPR045242">
    <property type="entry name" value="Syntaxin"/>
</dbReference>
<keyword evidence="5" id="KW-0532">Neurotransmitter transport</keyword>
<dbReference type="GO" id="GO:0006836">
    <property type="term" value="P:neurotransmitter transport"/>
    <property type="evidence" value="ECO:0007669"/>
    <property type="project" value="UniProtKB-KW"/>
</dbReference>
<comment type="subcellular location">
    <subcellularLocation>
        <location evidence="1">Membrane</location>
        <topology evidence="1">Single-pass type IV membrane protein</topology>
    </subcellularLocation>
</comment>
<keyword evidence="3" id="KW-0813">Transport</keyword>
<dbReference type="SMART" id="SM00397">
    <property type="entry name" value="t_SNARE"/>
    <property type="match status" value="1"/>
</dbReference>
<reference evidence="10" key="2">
    <citation type="submission" date="2025-05" db="UniProtKB">
        <authorList>
            <consortium name="EnsemblMetazoa"/>
        </authorList>
    </citation>
    <scope>IDENTIFICATION</scope>
</reference>
<dbReference type="EnsemblMetazoa" id="XM_050646093.1">
    <property type="protein sequence ID" value="XP_050502050.1"/>
    <property type="gene ID" value="LOC126881686"/>
</dbReference>
<name>A0A6P7GW29_DIAVI</name>
<dbReference type="GO" id="GO:0006887">
    <property type="term" value="P:exocytosis"/>
    <property type="evidence" value="ECO:0007669"/>
    <property type="project" value="TreeGrafter"/>
</dbReference>
<gene>
    <name evidence="12" type="primary">LOC114347177</name>
</gene>
<dbReference type="GO" id="GO:0005484">
    <property type="term" value="F:SNAP receptor activity"/>
    <property type="evidence" value="ECO:0007669"/>
    <property type="project" value="TreeGrafter"/>
</dbReference>
<dbReference type="InParanoid" id="A0A6P7GW29"/>
<dbReference type="SUPFAM" id="SSF47661">
    <property type="entry name" value="t-snare proteins"/>
    <property type="match status" value="1"/>
</dbReference>
<keyword evidence="11" id="KW-1185">Reference proteome</keyword>
<dbReference type="PANTHER" id="PTHR19957:SF424">
    <property type="entry name" value="SYNTAXIN-1A"/>
    <property type="match status" value="1"/>
</dbReference>
<dbReference type="OrthoDB" id="10255013at2759"/>
<dbReference type="GO" id="GO:0006906">
    <property type="term" value="P:vesicle fusion"/>
    <property type="evidence" value="ECO:0007669"/>
    <property type="project" value="TreeGrafter"/>
</dbReference>
<evidence type="ECO:0000313" key="11">
    <source>
        <dbReference type="Proteomes" id="UP001652700"/>
    </source>
</evidence>
<dbReference type="Gene3D" id="1.20.58.70">
    <property type="match status" value="1"/>
</dbReference>
<evidence type="ECO:0000313" key="10">
    <source>
        <dbReference type="EnsemblMetazoa" id="XP_050502050.1"/>
    </source>
</evidence>
<reference evidence="12" key="1">
    <citation type="submission" date="2025-04" db="UniProtKB">
        <authorList>
            <consortium name="RefSeq"/>
        </authorList>
    </citation>
    <scope>IDENTIFICATION</scope>
</reference>
<evidence type="ECO:0000256" key="1">
    <source>
        <dbReference type="ARBA" id="ARBA00004211"/>
    </source>
</evidence>
<evidence type="ECO:0000256" key="5">
    <source>
        <dbReference type="ARBA" id="ARBA00022775"/>
    </source>
</evidence>
<dbReference type="GO" id="GO:0012505">
    <property type="term" value="C:endomembrane system"/>
    <property type="evidence" value="ECO:0007669"/>
    <property type="project" value="TreeGrafter"/>
</dbReference>
<dbReference type="InterPro" id="IPR006011">
    <property type="entry name" value="Syntaxin_N"/>
</dbReference>
<evidence type="ECO:0000256" key="6">
    <source>
        <dbReference type="ARBA" id="ARBA00022989"/>
    </source>
</evidence>
<comment type="similarity">
    <text evidence="2">Belongs to the syntaxin family.</text>
</comment>
<evidence type="ECO:0000313" key="12">
    <source>
        <dbReference type="RefSeq" id="XP_028153714.1"/>
    </source>
</evidence>
<dbReference type="AlphaFoldDB" id="A0A6P7GW29"/>
<protein>
    <submittedName>
        <fullName evidence="12">Syntaxin-1A-like</fullName>
    </submittedName>
</protein>
<keyword evidence="6 8" id="KW-1133">Transmembrane helix</keyword>
<dbReference type="InterPro" id="IPR000727">
    <property type="entry name" value="T_SNARE_dom"/>
</dbReference>
<dbReference type="GO" id="GO:0048278">
    <property type="term" value="P:vesicle docking"/>
    <property type="evidence" value="ECO:0007669"/>
    <property type="project" value="TreeGrafter"/>
</dbReference>
<dbReference type="GO" id="GO:0031201">
    <property type="term" value="C:SNARE complex"/>
    <property type="evidence" value="ECO:0007669"/>
    <property type="project" value="TreeGrafter"/>
</dbReference>
<evidence type="ECO:0000256" key="8">
    <source>
        <dbReference type="SAM" id="Phobius"/>
    </source>
</evidence>
<accession>A0A6P7GW29</accession>
<evidence type="ECO:0000256" key="3">
    <source>
        <dbReference type="ARBA" id="ARBA00022448"/>
    </source>
</evidence>
<dbReference type="GO" id="GO:0000149">
    <property type="term" value="F:SNARE binding"/>
    <property type="evidence" value="ECO:0007669"/>
    <property type="project" value="TreeGrafter"/>
</dbReference>
<dbReference type="Pfam" id="PF00804">
    <property type="entry name" value="Syntaxin"/>
    <property type="match status" value="1"/>
</dbReference>
<feature type="domain" description="T-SNARE coiled-coil homology" evidence="9">
    <location>
        <begin position="201"/>
        <end position="263"/>
    </location>
</feature>
<keyword evidence="7 8" id="KW-0472">Membrane</keyword>
<dbReference type="CDD" id="cd15848">
    <property type="entry name" value="SNARE_syntaxin1-like"/>
    <property type="match status" value="1"/>
</dbReference>